<sequence length="619" mass="66786">MTANAPYYQMRSGHFITTSNNANAAPPQFGAEDDEYDLHGPVAVVTPLDHLNPHLYSDHSARQVSVEHTLEENHNLVELLEAATAADHATQAMDMSDAGQATHTAQGRGKRKRLVGSPATDASHQVDEPINTRRKRHGEPADPGLEDGDQDMRGDLVDGNMSPSSDSLLGDAGAAGVHSAAALFRRSSERTRKYTRPPMSKLFMSLQLSPENFLQLQAAAKAHMLDPSHPERQNCVGNRGKGDTDMVKLRLFNCVRDFLSNGAGKQFFGEDVEKPGEKDTMEAARALGEEETPDVNQRITWPRDGNKIIGLVTPLMRRMVTNERQRQYAIETRKGGAKKKNKQGSVEAVAPRGEHHGHGMEHHLQPASDLNLGHHFQYTEASTPSSLAPAASPPCSSQKQVCSADAKQKTEGQGVTCSNLKLSRAGTTEPNLSHINIFLVRPSPGTTSGVKIGERRIAADAQAHLTWYDYDDFVGQVKSLLAGAMSNDAELELRVGVPQEPGTDNLRGLAAAANALQSERANEESVAAGRASAAAAAAASIEDAPPVSPSVISTVTHNPAPNQTSDSDIELLSRCVIKSLGAEGWRDIRNADDWYSVLREKAFAVWADGICNVLVELVD</sequence>
<dbReference type="eggNOG" id="ENOG502SNDH">
    <property type="taxonomic scope" value="Eukaryota"/>
</dbReference>
<feature type="region of interest" description="Disordered" evidence="1">
    <location>
        <begin position="95"/>
        <end position="165"/>
    </location>
</feature>
<evidence type="ECO:0000313" key="2">
    <source>
        <dbReference type="EMBL" id="EOA81501.1"/>
    </source>
</evidence>
<dbReference type="STRING" id="671987.R0I7S5"/>
<proteinExistence type="predicted"/>
<dbReference type="RefSeq" id="XP_008030950.1">
    <property type="nucleotide sequence ID" value="XM_008032759.1"/>
</dbReference>
<feature type="compositionally biased region" description="Basic and acidic residues" evidence="1">
    <location>
        <begin position="352"/>
        <end position="363"/>
    </location>
</feature>
<keyword evidence="3" id="KW-1185">Reference proteome</keyword>
<dbReference type="GeneID" id="19406382"/>
<accession>R0I7S5</accession>
<protein>
    <submittedName>
        <fullName evidence="2">Uncharacterized protein</fullName>
    </submittedName>
</protein>
<gene>
    <name evidence="2" type="ORF">SETTUDRAFT_98590</name>
</gene>
<name>R0I7S5_EXST2</name>
<dbReference type="EMBL" id="KB908866">
    <property type="protein sequence ID" value="EOA81501.1"/>
    <property type="molecule type" value="Genomic_DNA"/>
</dbReference>
<dbReference type="AlphaFoldDB" id="R0I7S5"/>
<reference evidence="2 3" key="2">
    <citation type="journal article" date="2013" name="PLoS Genet.">
        <title>Comparative genome structure, secondary metabolite, and effector coding capacity across Cochliobolus pathogens.</title>
        <authorList>
            <person name="Condon B.J."/>
            <person name="Leng Y."/>
            <person name="Wu D."/>
            <person name="Bushley K.E."/>
            <person name="Ohm R.A."/>
            <person name="Otillar R."/>
            <person name="Martin J."/>
            <person name="Schackwitz W."/>
            <person name="Grimwood J."/>
            <person name="MohdZainudin N."/>
            <person name="Xue C."/>
            <person name="Wang R."/>
            <person name="Manning V.A."/>
            <person name="Dhillon B."/>
            <person name="Tu Z.J."/>
            <person name="Steffenson B.J."/>
            <person name="Salamov A."/>
            <person name="Sun H."/>
            <person name="Lowry S."/>
            <person name="LaButti K."/>
            <person name="Han J."/>
            <person name="Copeland A."/>
            <person name="Lindquist E."/>
            <person name="Barry K."/>
            <person name="Schmutz J."/>
            <person name="Baker S.E."/>
            <person name="Ciuffetti L.M."/>
            <person name="Grigoriev I.V."/>
            <person name="Zhong S."/>
            <person name="Turgeon B.G."/>
        </authorList>
    </citation>
    <scope>NUCLEOTIDE SEQUENCE [LARGE SCALE GENOMIC DNA]</scope>
    <source>
        <strain evidence="3">28A</strain>
    </source>
</reference>
<dbReference type="HOGENOM" id="CLU_438710_0_0_1"/>
<organism evidence="2 3">
    <name type="scientific">Exserohilum turcicum (strain 28A)</name>
    <name type="common">Northern leaf blight fungus</name>
    <name type="synonym">Setosphaeria turcica</name>
    <dbReference type="NCBI Taxonomy" id="671987"/>
    <lineage>
        <taxon>Eukaryota</taxon>
        <taxon>Fungi</taxon>
        <taxon>Dikarya</taxon>
        <taxon>Ascomycota</taxon>
        <taxon>Pezizomycotina</taxon>
        <taxon>Dothideomycetes</taxon>
        <taxon>Pleosporomycetidae</taxon>
        <taxon>Pleosporales</taxon>
        <taxon>Pleosporineae</taxon>
        <taxon>Pleosporaceae</taxon>
        <taxon>Exserohilum</taxon>
    </lineage>
</organism>
<dbReference type="Proteomes" id="UP000016935">
    <property type="component" value="Unassembled WGS sequence"/>
</dbReference>
<dbReference type="OrthoDB" id="5373017at2759"/>
<feature type="region of interest" description="Disordered" evidence="1">
    <location>
        <begin position="332"/>
        <end position="363"/>
    </location>
</feature>
<reference evidence="2 3" key="1">
    <citation type="journal article" date="2012" name="PLoS Pathog.">
        <title>Diverse lifestyles and strategies of plant pathogenesis encoded in the genomes of eighteen Dothideomycetes fungi.</title>
        <authorList>
            <person name="Ohm R.A."/>
            <person name="Feau N."/>
            <person name="Henrissat B."/>
            <person name="Schoch C.L."/>
            <person name="Horwitz B.A."/>
            <person name="Barry K.W."/>
            <person name="Condon B.J."/>
            <person name="Copeland A.C."/>
            <person name="Dhillon B."/>
            <person name="Glaser F."/>
            <person name="Hesse C.N."/>
            <person name="Kosti I."/>
            <person name="LaButti K."/>
            <person name="Lindquist E.A."/>
            <person name="Lucas S."/>
            <person name="Salamov A.A."/>
            <person name="Bradshaw R.E."/>
            <person name="Ciuffetti L."/>
            <person name="Hamelin R.C."/>
            <person name="Kema G.H.J."/>
            <person name="Lawrence C."/>
            <person name="Scott J.A."/>
            <person name="Spatafora J.W."/>
            <person name="Turgeon B.G."/>
            <person name="de Wit P.J.G.M."/>
            <person name="Zhong S."/>
            <person name="Goodwin S.B."/>
            <person name="Grigoriev I.V."/>
        </authorList>
    </citation>
    <scope>NUCLEOTIDE SEQUENCE [LARGE SCALE GENOMIC DNA]</scope>
    <source>
        <strain evidence="3">28A</strain>
    </source>
</reference>
<evidence type="ECO:0000313" key="3">
    <source>
        <dbReference type="Proteomes" id="UP000016935"/>
    </source>
</evidence>
<evidence type="ECO:0000256" key="1">
    <source>
        <dbReference type="SAM" id="MobiDB-lite"/>
    </source>
</evidence>